<dbReference type="InterPro" id="IPR001851">
    <property type="entry name" value="ABC_transp_permease"/>
</dbReference>
<gene>
    <name evidence="8" type="ORF">KDL28_10405</name>
</gene>
<evidence type="ECO:0000256" key="4">
    <source>
        <dbReference type="ARBA" id="ARBA00022989"/>
    </source>
</evidence>
<evidence type="ECO:0000256" key="7">
    <source>
        <dbReference type="SAM" id="Phobius"/>
    </source>
</evidence>
<dbReference type="Pfam" id="PF02653">
    <property type="entry name" value="BPD_transp_2"/>
    <property type="match status" value="1"/>
</dbReference>
<proteinExistence type="predicted"/>
<feature type="transmembrane region" description="Helical" evidence="7">
    <location>
        <begin position="309"/>
        <end position="329"/>
    </location>
</feature>
<dbReference type="PANTHER" id="PTHR32196:SF72">
    <property type="entry name" value="RIBOSE IMPORT PERMEASE PROTEIN RBSC"/>
    <property type="match status" value="1"/>
</dbReference>
<evidence type="ECO:0000256" key="2">
    <source>
        <dbReference type="ARBA" id="ARBA00022475"/>
    </source>
</evidence>
<feature type="transmembrane region" description="Helical" evidence="7">
    <location>
        <begin position="121"/>
        <end position="142"/>
    </location>
</feature>
<dbReference type="CDD" id="cd06579">
    <property type="entry name" value="TM_PBP1_transp_AraH_like"/>
    <property type="match status" value="1"/>
</dbReference>
<keyword evidence="3 7" id="KW-0812">Transmembrane</keyword>
<accession>A0ABT0ZXJ2</accession>
<keyword evidence="5 7" id="KW-0472">Membrane</keyword>
<evidence type="ECO:0000256" key="1">
    <source>
        <dbReference type="ARBA" id="ARBA00004651"/>
    </source>
</evidence>
<sequence>MALPEVDGSGAKQTAPGPDKQAVAVARPSTGAGVREFAVRYGFIAITVGLFVFFAVSEESFRQPSTLFSMLKFASVVAVVGLGVTLTMVVGGLDLSVGSVAGMSVTISAMAMVFYAQVGGVAIAVVLLAGALVGALNALLIVVLRIPDLLATLASMFVIMGLKLVPVDGQSVSSGMVLRDGSVAPGRFTPDFLAIDRAFLGPVPLPVVIVGLLAVGTWFFLNRTRWGRLMYAVGANPEAARLAGVRVGRYRALAYVLSGVFAAIGGLILSSRIGQGDISAGNSLLLDAVAVALVGTSVLGLGRPNAWGTILGAVLIGILITGLTITGFPYYGQDIVKGIVLLLALLFSFTLSRRRSRYAPAAVI</sequence>
<dbReference type="Proteomes" id="UP001165283">
    <property type="component" value="Unassembled WGS sequence"/>
</dbReference>
<feature type="transmembrane region" description="Helical" evidence="7">
    <location>
        <begin position="335"/>
        <end position="352"/>
    </location>
</feature>
<feature type="transmembrane region" description="Helical" evidence="7">
    <location>
        <begin position="199"/>
        <end position="221"/>
    </location>
</feature>
<protein>
    <submittedName>
        <fullName evidence="8">ABC transporter permease</fullName>
    </submittedName>
</protein>
<reference evidence="8" key="1">
    <citation type="submission" date="2021-04" db="EMBL/GenBank/DDBJ databases">
        <title>Pseudonocardia sp. nov., isolated from sandy soil of mangrove forest.</title>
        <authorList>
            <person name="Zan Z."/>
            <person name="Huang R."/>
            <person name="Liu W."/>
        </authorList>
    </citation>
    <scope>NUCLEOTIDE SEQUENCE</scope>
    <source>
        <strain evidence="8">S2-4</strain>
    </source>
</reference>
<keyword evidence="4 7" id="KW-1133">Transmembrane helix</keyword>
<name>A0ABT0ZXJ2_9PSEU</name>
<feature type="region of interest" description="Disordered" evidence="6">
    <location>
        <begin position="1"/>
        <end position="22"/>
    </location>
</feature>
<comment type="caution">
    <text evidence="8">The sequence shown here is derived from an EMBL/GenBank/DDBJ whole genome shotgun (WGS) entry which is preliminary data.</text>
</comment>
<dbReference type="PANTHER" id="PTHR32196">
    <property type="entry name" value="ABC TRANSPORTER PERMEASE PROTEIN YPHD-RELATED-RELATED"/>
    <property type="match status" value="1"/>
</dbReference>
<dbReference type="RefSeq" id="WP_252437284.1">
    <property type="nucleotide sequence ID" value="NZ_JAGSOV010000022.1"/>
</dbReference>
<dbReference type="EMBL" id="JAGSOV010000022">
    <property type="protein sequence ID" value="MCO1655464.1"/>
    <property type="molecule type" value="Genomic_DNA"/>
</dbReference>
<evidence type="ECO:0000313" key="8">
    <source>
        <dbReference type="EMBL" id="MCO1655464.1"/>
    </source>
</evidence>
<organism evidence="8 9">
    <name type="scientific">Pseudonocardia humida</name>
    <dbReference type="NCBI Taxonomy" id="2800819"/>
    <lineage>
        <taxon>Bacteria</taxon>
        <taxon>Bacillati</taxon>
        <taxon>Actinomycetota</taxon>
        <taxon>Actinomycetes</taxon>
        <taxon>Pseudonocardiales</taxon>
        <taxon>Pseudonocardiaceae</taxon>
        <taxon>Pseudonocardia</taxon>
    </lineage>
</organism>
<evidence type="ECO:0000256" key="6">
    <source>
        <dbReference type="SAM" id="MobiDB-lite"/>
    </source>
</evidence>
<feature type="transmembrane region" description="Helical" evidence="7">
    <location>
        <begin position="252"/>
        <end position="271"/>
    </location>
</feature>
<feature type="transmembrane region" description="Helical" evidence="7">
    <location>
        <begin position="37"/>
        <end position="56"/>
    </location>
</feature>
<feature type="transmembrane region" description="Helical" evidence="7">
    <location>
        <begin position="283"/>
        <end position="302"/>
    </location>
</feature>
<evidence type="ECO:0000313" key="9">
    <source>
        <dbReference type="Proteomes" id="UP001165283"/>
    </source>
</evidence>
<evidence type="ECO:0000256" key="5">
    <source>
        <dbReference type="ARBA" id="ARBA00023136"/>
    </source>
</evidence>
<keyword evidence="9" id="KW-1185">Reference proteome</keyword>
<comment type="subcellular location">
    <subcellularLocation>
        <location evidence="1">Cell membrane</location>
        <topology evidence="1">Multi-pass membrane protein</topology>
    </subcellularLocation>
</comment>
<feature type="transmembrane region" description="Helical" evidence="7">
    <location>
        <begin position="149"/>
        <end position="167"/>
    </location>
</feature>
<feature type="transmembrane region" description="Helical" evidence="7">
    <location>
        <begin position="68"/>
        <end position="90"/>
    </location>
</feature>
<keyword evidence="2" id="KW-1003">Cell membrane</keyword>
<evidence type="ECO:0000256" key="3">
    <source>
        <dbReference type="ARBA" id="ARBA00022692"/>
    </source>
</evidence>